<keyword evidence="4 8" id="KW-1003">Cell membrane</keyword>
<dbReference type="GO" id="GO:0015095">
    <property type="term" value="F:magnesium ion transmembrane transporter activity"/>
    <property type="evidence" value="ECO:0007669"/>
    <property type="project" value="UniProtKB-UniRule"/>
</dbReference>
<protein>
    <recommendedName>
        <fullName evidence="8">Magnesium transport protein CorA</fullName>
    </recommendedName>
</protein>
<evidence type="ECO:0000313" key="9">
    <source>
        <dbReference type="EMBL" id="OGC27783.1"/>
    </source>
</evidence>
<keyword evidence="8" id="KW-0406">Ion transport</keyword>
<name>A0A1F4T6S2_UNCSA</name>
<dbReference type="PANTHER" id="PTHR46494">
    <property type="entry name" value="CORA FAMILY METAL ION TRANSPORTER (EUROFUNG)"/>
    <property type="match status" value="1"/>
</dbReference>
<dbReference type="InterPro" id="IPR045863">
    <property type="entry name" value="CorA_TM1_TM2"/>
</dbReference>
<comment type="caution">
    <text evidence="9">The sequence shown here is derived from an EMBL/GenBank/DDBJ whole genome shotgun (WGS) entry which is preliminary data.</text>
</comment>
<evidence type="ECO:0000256" key="7">
    <source>
        <dbReference type="ARBA" id="ARBA00023136"/>
    </source>
</evidence>
<comment type="similarity">
    <text evidence="2 8">Belongs to the CorA metal ion transporter (MIT) (TC 1.A.35) family.</text>
</comment>
<feature type="transmembrane region" description="Helical" evidence="8">
    <location>
        <begin position="303"/>
        <end position="323"/>
    </location>
</feature>
<dbReference type="Gene3D" id="1.20.58.340">
    <property type="entry name" value="Magnesium transport protein CorA, transmembrane region"/>
    <property type="match status" value="2"/>
</dbReference>
<dbReference type="GO" id="GO:0000287">
    <property type="term" value="F:magnesium ion binding"/>
    <property type="evidence" value="ECO:0007669"/>
    <property type="project" value="TreeGrafter"/>
</dbReference>
<evidence type="ECO:0000256" key="2">
    <source>
        <dbReference type="ARBA" id="ARBA00009765"/>
    </source>
</evidence>
<keyword evidence="8" id="KW-0460">Magnesium</keyword>
<dbReference type="SUPFAM" id="SSF143865">
    <property type="entry name" value="CorA soluble domain-like"/>
    <property type="match status" value="1"/>
</dbReference>
<keyword evidence="3 8" id="KW-0813">Transport</keyword>
<dbReference type="Gene3D" id="3.30.460.20">
    <property type="entry name" value="CorA soluble domain-like"/>
    <property type="match status" value="1"/>
</dbReference>
<dbReference type="FunFam" id="1.20.58.340:FF:000012">
    <property type="entry name" value="Magnesium transport protein CorA"/>
    <property type="match status" value="1"/>
</dbReference>
<comment type="subcellular location">
    <subcellularLocation>
        <location evidence="1">Cell membrane</location>
        <topology evidence="1">Multi-pass membrane protein</topology>
    </subcellularLocation>
    <subcellularLocation>
        <location evidence="8">Membrane</location>
        <topology evidence="8">Multi-pass membrane protein</topology>
    </subcellularLocation>
</comment>
<evidence type="ECO:0000256" key="3">
    <source>
        <dbReference type="ARBA" id="ARBA00022448"/>
    </source>
</evidence>
<dbReference type="AlphaFoldDB" id="A0A1F4T6S2"/>
<dbReference type="GO" id="GO:0015087">
    <property type="term" value="F:cobalt ion transmembrane transporter activity"/>
    <property type="evidence" value="ECO:0007669"/>
    <property type="project" value="UniProtKB-UniRule"/>
</dbReference>
<evidence type="ECO:0000256" key="4">
    <source>
        <dbReference type="ARBA" id="ARBA00022475"/>
    </source>
</evidence>
<dbReference type="CDD" id="cd12828">
    <property type="entry name" value="TmCorA-like_1"/>
    <property type="match status" value="1"/>
</dbReference>
<gene>
    <name evidence="8" type="primary">corA</name>
    <name evidence="9" type="ORF">A3K49_02080</name>
</gene>
<dbReference type="InterPro" id="IPR045861">
    <property type="entry name" value="CorA_cytoplasmic_dom"/>
</dbReference>
<dbReference type="GO" id="GO:0050897">
    <property type="term" value="F:cobalt ion binding"/>
    <property type="evidence" value="ECO:0007669"/>
    <property type="project" value="TreeGrafter"/>
</dbReference>
<evidence type="ECO:0000256" key="5">
    <source>
        <dbReference type="ARBA" id="ARBA00022692"/>
    </source>
</evidence>
<accession>A0A1F4T6S2</accession>
<feature type="transmembrane region" description="Helical" evidence="8">
    <location>
        <begin position="271"/>
        <end position="291"/>
    </location>
</feature>
<dbReference type="Proteomes" id="UP000178602">
    <property type="component" value="Unassembled WGS sequence"/>
</dbReference>
<proteinExistence type="inferred from homology"/>
<evidence type="ECO:0000256" key="8">
    <source>
        <dbReference type="RuleBase" id="RU362010"/>
    </source>
</evidence>
<evidence type="ECO:0000313" key="10">
    <source>
        <dbReference type="Proteomes" id="UP000178602"/>
    </source>
</evidence>
<keyword evidence="7 8" id="KW-0472">Membrane</keyword>
<dbReference type="NCBIfam" id="TIGR00383">
    <property type="entry name" value="corA"/>
    <property type="match status" value="1"/>
</dbReference>
<organism evidence="9 10">
    <name type="scientific">candidate division WOR-1 bacterium RIFOXYC12_FULL_54_18</name>
    <dbReference type="NCBI Taxonomy" id="1802584"/>
    <lineage>
        <taxon>Bacteria</taxon>
        <taxon>Bacillati</taxon>
        <taxon>Saganbacteria</taxon>
    </lineage>
</organism>
<dbReference type="Pfam" id="PF01544">
    <property type="entry name" value="CorA"/>
    <property type="match status" value="1"/>
</dbReference>
<sequence>MKSVLITAFDYNEKHFVEKEIPLNTCVIYKNKPTITWINIDSIHDHKAVKNICDCFGLAPAVYEQIIDPTQRPKIEDYGKYLFIVLKMFLNNKETLKVADEQVSFIIGPTYVISFQERALKEDVFDPVRKRLRTAGSKIRQSRADYLAYRLIDAVIDYYFVILEILGDQIEEIEKETIANPSKKTLVQMQKKRKEMLFFRRSIWPVREIMNSLQRGESKLISPATQKYMRGLYEHTIQIIDTIETERDTMSSMLDIYLSSLSNKLNEVMKILTMISTIFMPLTFIVGIYGMNFRHMPELEWRYGYFMVWGLTIIIVSSMFIYYKRKKWF</sequence>
<dbReference type="GO" id="GO:0005886">
    <property type="term" value="C:plasma membrane"/>
    <property type="evidence" value="ECO:0007669"/>
    <property type="project" value="UniProtKB-SubCell"/>
</dbReference>
<reference evidence="9 10" key="1">
    <citation type="journal article" date="2016" name="Nat. Commun.">
        <title>Thousands of microbial genomes shed light on interconnected biogeochemical processes in an aquifer system.</title>
        <authorList>
            <person name="Anantharaman K."/>
            <person name="Brown C.T."/>
            <person name="Hug L.A."/>
            <person name="Sharon I."/>
            <person name="Castelle C.J."/>
            <person name="Probst A.J."/>
            <person name="Thomas B.C."/>
            <person name="Singh A."/>
            <person name="Wilkins M.J."/>
            <person name="Karaoz U."/>
            <person name="Brodie E.L."/>
            <person name="Williams K.H."/>
            <person name="Hubbard S.S."/>
            <person name="Banfield J.F."/>
        </authorList>
    </citation>
    <scope>NUCLEOTIDE SEQUENCE [LARGE SCALE GENOMIC DNA]</scope>
</reference>
<dbReference type="SUPFAM" id="SSF144083">
    <property type="entry name" value="Magnesium transport protein CorA, transmembrane region"/>
    <property type="match status" value="1"/>
</dbReference>
<evidence type="ECO:0000256" key="1">
    <source>
        <dbReference type="ARBA" id="ARBA00004651"/>
    </source>
</evidence>
<dbReference type="InterPro" id="IPR002523">
    <property type="entry name" value="MgTranspt_CorA/ZnTranspt_ZntB"/>
</dbReference>
<evidence type="ECO:0000256" key="6">
    <source>
        <dbReference type="ARBA" id="ARBA00022989"/>
    </source>
</evidence>
<dbReference type="EMBL" id="MEUG01000001">
    <property type="protein sequence ID" value="OGC27783.1"/>
    <property type="molecule type" value="Genomic_DNA"/>
</dbReference>
<dbReference type="InterPro" id="IPR004488">
    <property type="entry name" value="Mg/Co-transport_prot_CorA"/>
</dbReference>
<dbReference type="PANTHER" id="PTHR46494:SF1">
    <property type="entry name" value="CORA FAMILY METAL ION TRANSPORTER (EUROFUNG)"/>
    <property type="match status" value="1"/>
</dbReference>
<keyword evidence="5 8" id="KW-0812">Transmembrane</keyword>
<comment type="function">
    <text evidence="8">Mediates influx of magnesium ions.</text>
</comment>
<keyword evidence="6 8" id="KW-1133">Transmembrane helix</keyword>